<dbReference type="KEGG" id="add:HUW48_24760"/>
<gene>
    <name evidence="1" type="ORF">HUW48_24760</name>
</gene>
<dbReference type="AlphaFoldDB" id="A0A7L7LE36"/>
<protein>
    <recommendedName>
        <fullName evidence="3">T9SS type A sorting domain-containing protein</fullName>
    </recommendedName>
</protein>
<dbReference type="RefSeq" id="WP_182413473.1">
    <property type="nucleotide sequence ID" value="NZ_CP055153.1"/>
</dbReference>
<reference evidence="1 2" key="2">
    <citation type="submission" date="2020-08" db="EMBL/GenBank/DDBJ databases">
        <title>Adhaeribacter dokdonensis sp. nov., isolated from the rhizosphere of Elymus tsukushiensis, a plant native to the Dokdo Islands, Republic of Korea.</title>
        <authorList>
            <person name="Ghim S.Y."/>
        </authorList>
    </citation>
    <scope>NUCLEOTIDE SEQUENCE [LARGE SCALE GENOMIC DNA]</scope>
    <source>
        <strain evidence="1 2">KUDC8001</strain>
    </source>
</reference>
<proteinExistence type="predicted"/>
<name>A0A7L7LE36_9BACT</name>
<dbReference type="EMBL" id="CP055153">
    <property type="protein sequence ID" value="QMU31033.1"/>
    <property type="molecule type" value="Genomic_DNA"/>
</dbReference>
<sequence length="58" mass="6701">MKVYDSQGREITTLFQGEAKTHQKYKAKLQAPNKAAGLHFLQLQTPRQRYQQGLVLNK</sequence>
<accession>A0A7L7LE36</accession>
<evidence type="ECO:0008006" key="3">
    <source>
        <dbReference type="Google" id="ProtNLM"/>
    </source>
</evidence>
<reference evidence="1 2" key="1">
    <citation type="submission" date="2020-06" db="EMBL/GenBank/DDBJ databases">
        <authorList>
            <person name="Hwang Y.J."/>
        </authorList>
    </citation>
    <scope>NUCLEOTIDE SEQUENCE [LARGE SCALE GENOMIC DNA]</scope>
    <source>
        <strain evidence="1 2">KUDC8001</strain>
    </source>
</reference>
<evidence type="ECO:0000313" key="2">
    <source>
        <dbReference type="Proteomes" id="UP000514509"/>
    </source>
</evidence>
<organism evidence="1 2">
    <name type="scientific">Adhaeribacter radiodurans</name>
    <dbReference type="NCBI Taxonomy" id="2745197"/>
    <lineage>
        <taxon>Bacteria</taxon>
        <taxon>Pseudomonadati</taxon>
        <taxon>Bacteroidota</taxon>
        <taxon>Cytophagia</taxon>
        <taxon>Cytophagales</taxon>
        <taxon>Hymenobacteraceae</taxon>
        <taxon>Adhaeribacter</taxon>
    </lineage>
</organism>
<keyword evidence="2" id="KW-1185">Reference proteome</keyword>
<dbReference type="Proteomes" id="UP000514509">
    <property type="component" value="Chromosome"/>
</dbReference>
<evidence type="ECO:0000313" key="1">
    <source>
        <dbReference type="EMBL" id="QMU31033.1"/>
    </source>
</evidence>